<dbReference type="PANTHER" id="PTHR12409">
    <property type="entry name" value="PREFOLDIN SUBUNIT 3"/>
    <property type="match status" value="1"/>
</dbReference>
<comment type="similarity">
    <text evidence="1 4">Belongs to the prefoldin subunit alpha family.</text>
</comment>
<dbReference type="CDD" id="cd23156">
    <property type="entry name" value="Prefoldin_3"/>
    <property type="match status" value="1"/>
</dbReference>
<evidence type="ECO:0000256" key="1">
    <source>
        <dbReference type="ARBA" id="ARBA00010048"/>
    </source>
</evidence>
<name>A0A914EST1_9BILA</name>
<dbReference type="SUPFAM" id="SSF46579">
    <property type="entry name" value="Prefoldin"/>
    <property type="match status" value="1"/>
</dbReference>
<keyword evidence="6" id="KW-1185">Reference proteome</keyword>
<feature type="coiled-coil region" evidence="5">
    <location>
        <begin position="125"/>
        <end position="163"/>
    </location>
</feature>
<dbReference type="GO" id="GO:0015631">
    <property type="term" value="F:tubulin binding"/>
    <property type="evidence" value="ECO:0007669"/>
    <property type="project" value="TreeGrafter"/>
</dbReference>
<dbReference type="GO" id="GO:0007021">
    <property type="term" value="P:tubulin complex assembly"/>
    <property type="evidence" value="ECO:0007669"/>
    <property type="project" value="TreeGrafter"/>
</dbReference>
<proteinExistence type="inferred from homology"/>
<dbReference type="PIRSF" id="PIRSF016396">
    <property type="entry name" value="Prefoldin_subunit_3"/>
    <property type="match status" value="1"/>
</dbReference>
<keyword evidence="5" id="KW-0175">Coiled coil</keyword>
<dbReference type="Gene3D" id="1.10.287.370">
    <property type="match status" value="1"/>
</dbReference>
<dbReference type="GO" id="GO:0007017">
    <property type="term" value="P:microtubule-based process"/>
    <property type="evidence" value="ECO:0007669"/>
    <property type="project" value="TreeGrafter"/>
</dbReference>
<dbReference type="InterPro" id="IPR009053">
    <property type="entry name" value="Prefoldin"/>
</dbReference>
<dbReference type="GO" id="GO:0006457">
    <property type="term" value="P:protein folding"/>
    <property type="evidence" value="ECO:0007669"/>
    <property type="project" value="UniProtKB-UniRule"/>
</dbReference>
<keyword evidence="3 4" id="KW-0143">Chaperone</keyword>
<dbReference type="FunFam" id="1.10.287.370:FF:000001">
    <property type="entry name" value="Prefoldin subunit 3"/>
    <property type="match status" value="1"/>
</dbReference>
<evidence type="ECO:0000313" key="6">
    <source>
        <dbReference type="Proteomes" id="UP000887540"/>
    </source>
</evidence>
<accession>A0A914EST1</accession>
<reference evidence="7 8" key="1">
    <citation type="submission" date="2022-11" db="UniProtKB">
        <authorList>
            <consortium name="WormBaseParasite"/>
        </authorList>
    </citation>
    <scope>IDENTIFICATION</scope>
</reference>
<comment type="subunit">
    <text evidence="2 4">Heterohexamer of two PFD-alpha type and four PFD-beta type subunits.</text>
</comment>
<dbReference type="PANTHER" id="PTHR12409:SF0">
    <property type="entry name" value="PREFOLDIN SUBUNIT 3"/>
    <property type="match status" value="1"/>
</dbReference>
<dbReference type="WBParaSite" id="ACRNAN_scaffold1382.g20699.t1">
    <property type="protein sequence ID" value="ACRNAN_scaffold1382.g20699.t1"/>
    <property type="gene ID" value="ACRNAN_scaffold1382.g20699"/>
</dbReference>
<dbReference type="WBParaSite" id="ACRNAN_scaffold9963.g12590.t1">
    <property type="protein sequence ID" value="ACRNAN_scaffold9963.g12590.t1"/>
    <property type="gene ID" value="ACRNAN_scaffold9963.g12590"/>
</dbReference>
<organism evidence="6 8">
    <name type="scientific">Acrobeloides nanus</name>
    <dbReference type="NCBI Taxonomy" id="290746"/>
    <lineage>
        <taxon>Eukaryota</taxon>
        <taxon>Metazoa</taxon>
        <taxon>Ecdysozoa</taxon>
        <taxon>Nematoda</taxon>
        <taxon>Chromadorea</taxon>
        <taxon>Rhabditida</taxon>
        <taxon>Tylenchina</taxon>
        <taxon>Cephalobomorpha</taxon>
        <taxon>Cephaloboidea</taxon>
        <taxon>Cephalobidae</taxon>
        <taxon>Acrobeloides</taxon>
    </lineage>
</organism>
<protein>
    <recommendedName>
        <fullName evidence="4">Prefoldin subunit 3</fullName>
    </recommendedName>
</protein>
<sequence length="184" mass="20894">MASVDERMEKKGVPKAAVIENVEEFLNANKLALNEAQKKVEENFRKYKYIEASVSAQQEKILLNLPDYKNSLNIIKALSDEKDKGKESIDVSYKLAENIYSKAVVDNIDEVCLWLGASVMVAYDLEEAKQVLEKNIADIEKWNNDLNEELDFIKDQITTTEVNIAHIYNYGVLQKQKEGASSSK</sequence>
<dbReference type="AlphaFoldDB" id="A0A914EST1"/>
<evidence type="ECO:0000313" key="7">
    <source>
        <dbReference type="WBParaSite" id="ACRNAN_scaffold1382.g20699.t1"/>
    </source>
</evidence>
<dbReference type="GO" id="GO:0005737">
    <property type="term" value="C:cytoplasm"/>
    <property type="evidence" value="ECO:0007669"/>
    <property type="project" value="TreeGrafter"/>
</dbReference>
<evidence type="ECO:0000256" key="4">
    <source>
        <dbReference type="PIRNR" id="PIRNR016396"/>
    </source>
</evidence>
<comment type="function">
    <text evidence="4">Binds specifically to cytosolic chaperonin (c-CPN) and transfers target proteins to it. Binds to nascent polypeptide chain and promotes folding in an environment in which there are many competing pathways for nonnative proteins.</text>
</comment>
<evidence type="ECO:0000256" key="2">
    <source>
        <dbReference type="ARBA" id="ARBA00011695"/>
    </source>
</evidence>
<evidence type="ECO:0000313" key="8">
    <source>
        <dbReference type="WBParaSite" id="ACRNAN_scaffold9963.g12590.t1"/>
    </source>
</evidence>
<dbReference type="Proteomes" id="UP000887540">
    <property type="component" value="Unplaced"/>
</dbReference>
<evidence type="ECO:0000256" key="5">
    <source>
        <dbReference type="SAM" id="Coils"/>
    </source>
</evidence>
<dbReference type="Pfam" id="PF02996">
    <property type="entry name" value="Prefoldin"/>
    <property type="match status" value="1"/>
</dbReference>
<dbReference type="InterPro" id="IPR004127">
    <property type="entry name" value="Prefoldin_subunit_alpha"/>
</dbReference>
<dbReference type="GO" id="GO:0016272">
    <property type="term" value="C:prefoldin complex"/>
    <property type="evidence" value="ECO:0007669"/>
    <property type="project" value="UniProtKB-UniRule"/>
</dbReference>
<evidence type="ECO:0000256" key="3">
    <source>
        <dbReference type="ARBA" id="ARBA00023186"/>
    </source>
</evidence>
<dbReference type="InterPro" id="IPR016655">
    <property type="entry name" value="PFD3"/>
</dbReference>